<keyword evidence="2" id="KW-1185">Reference proteome</keyword>
<accession>A0ACC0JNQ2</accession>
<sequence length="215" mass="23964">MYVCKNQLGIEKEYEQRTLPDGRLSVDGFVCVYDVSLVPGRSWDKQNETLAALLQNIIKLKKPVVLVTSKNDEACEQGVREAERLVQRKEFKGCIPIVESSSHDNVANYAEALRIRRETLDFVTEAFTQLIRIHVVFRRHVRRLKEEKSAKKLRKQLANGARCAESGSGSGSDSPLTHADTLPVGERATRYQVVDVDGRVSVPGGPAGRALGPHR</sequence>
<evidence type="ECO:0000313" key="1">
    <source>
        <dbReference type="EMBL" id="KAI8425750.1"/>
    </source>
</evidence>
<proteinExistence type="predicted"/>
<organism evidence="1 2">
    <name type="scientific">Choristoneura fumiferana</name>
    <name type="common">Spruce budworm moth</name>
    <name type="synonym">Archips fumiferana</name>
    <dbReference type="NCBI Taxonomy" id="7141"/>
    <lineage>
        <taxon>Eukaryota</taxon>
        <taxon>Metazoa</taxon>
        <taxon>Ecdysozoa</taxon>
        <taxon>Arthropoda</taxon>
        <taxon>Hexapoda</taxon>
        <taxon>Insecta</taxon>
        <taxon>Pterygota</taxon>
        <taxon>Neoptera</taxon>
        <taxon>Endopterygota</taxon>
        <taxon>Lepidoptera</taxon>
        <taxon>Glossata</taxon>
        <taxon>Ditrysia</taxon>
        <taxon>Tortricoidea</taxon>
        <taxon>Tortricidae</taxon>
        <taxon>Tortricinae</taxon>
        <taxon>Choristoneura</taxon>
    </lineage>
</organism>
<evidence type="ECO:0000313" key="2">
    <source>
        <dbReference type="Proteomes" id="UP001064048"/>
    </source>
</evidence>
<reference evidence="1 2" key="1">
    <citation type="journal article" date="2022" name="Genome Biol. Evol.">
        <title>The Spruce Budworm Genome: Reconstructing the Evolutionary History of Antifreeze Proteins.</title>
        <authorList>
            <person name="Beliveau C."/>
            <person name="Gagne P."/>
            <person name="Picq S."/>
            <person name="Vernygora O."/>
            <person name="Keeling C.I."/>
            <person name="Pinkney K."/>
            <person name="Doucet D."/>
            <person name="Wen F."/>
            <person name="Johnston J.S."/>
            <person name="Maaroufi H."/>
            <person name="Boyle B."/>
            <person name="Laroche J."/>
            <person name="Dewar K."/>
            <person name="Juretic N."/>
            <person name="Blackburn G."/>
            <person name="Nisole A."/>
            <person name="Brunet B."/>
            <person name="Brandao M."/>
            <person name="Lumley L."/>
            <person name="Duan J."/>
            <person name="Quan G."/>
            <person name="Lucarotti C.J."/>
            <person name="Roe A.D."/>
            <person name="Sperling F.A.H."/>
            <person name="Levesque R.C."/>
            <person name="Cusson M."/>
        </authorList>
    </citation>
    <scope>NUCLEOTIDE SEQUENCE [LARGE SCALE GENOMIC DNA]</scope>
    <source>
        <strain evidence="1">Glfc:IPQL:Cfum</strain>
    </source>
</reference>
<dbReference type="EMBL" id="CM046119">
    <property type="protein sequence ID" value="KAI8425750.1"/>
    <property type="molecule type" value="Genomic_DNA"/>
</dbReference>
<protein>
    <submittedName>
        <fullName evidence="1">Uncharacterized protein</fullName>
    </submittedName>
</protein>
<dbReference type="Proteomes" id="UP001064048">
    <property type="component" value="Chromosome 19"/>
</dbReference>
<name>A0ACC0JNQ2_CHOFU</name>
<comment type="caution">
    <text evidence="1">The sequence shown here is derived from an EMBL/GenBank/DDBJ whole genome shotgun (WGS) entry which is preliminary data.</text>
</comment>
<gene>
    <name evidence="1" type="ORF">MSG28_011533</name>
</gene>